<evidence type="ECO:0000259" key="1">
    <source>
        <dbReference type="PROSITE" id="PS51146"/>
    </source>
</evidence>
<name>A0A0E3LEL1_METMZ</name>
<dbReference type="GeneID" id="77092813"/>
<evidence type="ECO:0000313" key="2">
    <source>
        <dbReference type="EMBL" id="AKB39211.1"/>
    </source>
</evidence>
<dbReference type="EMBL" id="CP009509">
    <property type="protein sequence ID" value="AKB39211.1"/>
    <property type="molecule type" value="Genomic_DNA"/>
</dbReference>
<dbReference type="InterPro" id="IPR027417">
    <property type="entry name" value="P-loop_NTPase"/>
</dbReference>
<organism evidence="2 3">
    <name type="scientific">Methanosarcina mazei WWM610</name>
    <dbReference type="NCBI Taxonomy" id="1434117"/>
    <lineage>
        <taxon>Archaea</taxon>
        <taxon>Methanobacteriati</taxon>
        <taxon>Methanobacteriota</taxon>
        <taxon>Stenosarchaea group</taxon>
        <taxon>Methanomicrobia</taxon>
        <taxon>Methanosarcinales</taxon>
        <taxon>Methanosarcinaceae</taxon>
        <taxon>Methanosarcina</taxon>
    </lineage>
</organism>
<dbReference type="Gene3D" id="3.40.50.300">
    <property type="entry name" value="P-loop containing nucleotide triphosphate hydrolases"/>
    <property type="match status" value="1"/>
</dbReference>
<protein>
    <submittedName>
        <fullName evidence="2">Circadian clock protein KaiC</fullName>
    </submittedName>
</protein>
<dbReference type="Pfam" id="PF06745">
    <property type="entry name" value="ATPase"/>
    <property type="match status" value="1"/>
</dbReference>
<dbReference type="PANTHER" id="PTHR42926">
    <property type="match status" value="1"/>
</dbReference>
<dbReference type="SUPFAM" id="SSF52540">
    <property type="entry name" value="P-loop containing nucleoside triphosphate hydrolases"/>
    <property type="match status" value="1"/>
</dbReference>
<dbReference type="PATRIC" id="fig|1434117.4.peg.261"/>
<evidence type="ECO:0000313" key="3">
    <source>
        <dbReference type="Proteomes" id="UP000033058"/>
    </source>
</evidence>
<proteinExistence type="predicted"/>
<dbReference type="PROSITE" id="PS51146">
    <property type="entry name" value="KAIC"/>
    <property type="match status" value="1"/>
</dbReference>
<accession>A0A0E3LEL1</accession>
<dbReference type="Proteomes" id="UP000033058">
    <property type="component" value="Chromosome"/>
</dbReference>
<dbReference type="PANTHER" id="PTHR42926:SF1">
    <property type="entry name" value="CIRCADIAN CLOCK OSCILLATOR PROTEIN KAIC 1"/>
    <property type="match status" value="1"/>
</dbReference>
<dbReference type="GO" id="GO:0005524">
    <property type="term" value="F:ATP binding"/>
    <property type="evidence" value="ECO:0007669"/>
    <property type="project" value="InterPro"/>
</dbReference>
<feature type="domain" description="KaiC" evidence="1">
    <location>
        <begin position="15"/>
        <end position="101"/>
    </location>
</feature>
<dbReference type="InterPro" id="IPR014774">
    <property type="entry name" value="KaiC-like_dom"/>
</dbReference>
<dbReference type="RefSeq" id="WP_011033038.1">
    <property type="nucleotide sequence ID" value="NZ_CP009509.1"/>
</dbReference>
<reference evidence="2 3" key="1">
    <citation type="submission" date="2014-07" db="EMBL/GenBank/DDBJ databases">
        <title>Methanogenic archaea and the global carbon cycle.</title>
        <authorList>
            <person name="Henriksen J.R."/>
            <person name="Luke J."/>
            <person name="Reinhart S."/>
            <person name="Benedict M.N."/>
            <person name="Youngblut N.D."/>
            <person name="Metcalf M.E."/>
            <person name="Whitaker R.J."/>
            <person name="Metcalf W.W."/>
        </authorList>
    </citation>
    <scope>NUCLEOTIDE SEQUENCE [LARGE SCALE GENOMIC DNA]</scope>
    <source>
        <strain evidence="2 3">WWM610</strain>
    </source>
</reference>
<dbReference type="HOGENOM" id="CLU_2285061_0_0_2"/>
<dbReference type="AlphaFoldDB" id="A0A0E3LEL1"/>
<dbReference type="InterPro" id="IPR051347">
    <property type="entry name" value="Circadian_clock_KaiC-rel"/>
</dbReference>
<dbReference type="InterPro" id="IPR010624">
    <property type="entry name" value="KaiC_dom"/>
</dbReference>
<sequence length="101" mass="10838">MVEEKGRVLKEKSLKKTPTGISGLDDITYGGLPEGRTTLVYGSAGSGKILMAMEFLVKGAENYGEPGVFMAFEETAEDLAENFASLGFNLDSLEARNKLVS</sequence>
<gene>
    <name evidence="2" type="ORF">MSMAW_0220</name>
</gene>